<reference evidence="2" key="1">
    <citation type="journal article" date="2012" name="PLoS ONE">
        <title>Gene sets for utilization of primary and secondary nutrition supplies in the distal gut of endangered iberian lynx.</title>
        <authorList>
            <person name="Alcaide M."/>
            <person name="Messina E."/>
            <person name="Richter M."/>
            <person name="Bargiela R."/>
            <person name="Peplies J."/>
            <person name="Huws S.A."/>
            <person name="Newbold C.J."/>
            <person name="Golyshin P.N."/>
            <person name="Simon M.A."/>
            <person name="Lopez G."/>
            <person name="Yakimov M.M."/>
            <person name="Ferrer M."/>
        </authorList>
    </citation>
    <scope>NUCLEOTIDE SEQUENCE</scope>
</reference>
<evidence type="ECO:0000256" key="1">
    <source>
        <dbReference type="SAM" id="MobiDB-lite"/>
    </source>
</evidence>
<proteinExistence type="predicted"/>
<accession>J9GEH8</accession>
<protein>
    <submittedName>
        <fullName evidence="2">Uncharacterized protein</fullName>
    </submittedName>
</protein>
<feature type="region of interest" description="Disordered" evidence="1">
    <location>
        <begin position="1"/>
        <end position="27"/>
    </location>
</feature>
<feature type="compositionally biased region" description="Basic and acidic residues" evidence="1">
    <location>
        <begin position="8"/>
        <end position="24"/>
    </location>
</feature>
<comment type="caution">
    <text evidence="2">The sequence shown here is derived from an EMBL/GenBank/DDBJ whole genome shotgun (WGS) entry which is preliminary data.</text>
</comment>
<dbReference type="AlphaFoldDB" id="J9GEH8"/>
<organism evidence="2">
    <name type="scientific">gut metagenome</name>
    <dbReference type="NCBI Taxonomy" id="749906"/>
    <lineage>
        <taxon>unclassified sequences</taxon>
        <taxon>metagenomes</taxon>
        <taxon>organismal metagenomes</taxon>
    </lineage>
</organism>
<evidence type="ECO:0000313" key="2">
    <source>
        <dbReference type="EMBL" id="EJW97769.1"/>
    </source>
</evidence>
<dbReference type="EMBL" id="AMCI01004601">
    <property type="protein sequence ID" value="EJW97769.1"/>
    <property type="molecule type" value="Genomic_DNA"/>
</dbReference>
<gene>
    <name evidence="2" type="ORF">EVA_14126</name>
</gene>
<sequence length="64" mass="6952">MKTSFPFDAKRHPDPSKNTNHPEDPGTVVRDCIASDPDGQLVTGIAGRKDFIAIEISRKTCPTA</sequence>
<name>J9GEH8_9ZZZZ</name>